<accession>A0A151I881</accession>
<dbReference type="GO" id="GO:0005694">
    <property type="term" value="C:chromosome"/>
    <property type="evidence" value="ECO:0007669"/>
    <property type="project" value="UniProtKB-ARBA"/>
</dbReference>
<dbReference type="PROSITE" id="PS50157">
    <property type="entry name" value="ZINC_FINGER_C2H2_2"/>
    <property type="match status" value="3"/>
</dbReference>
<evidence type="ECO:0000313" key="14">
    <source>
        <dbReference type="EMBL" id="KYM94374.1"/>
    </source>
</evidence>
<evidence type="ECO:0000256" key="6">
    <source>
        <dbReference type="ARBA" id="ARBA00022771"/>
    </source>
</evidence>
<keyword evidence="5" id="KW-0677">Repeat</keyword>
<keyword evidence="10" id="KW-0804">Transcription</keyword>
<keyword evidence="8" id="KW-0805">Transcription regulation</keyword>
<feature type="domain" description="C2H2-type" evidence="13">
    <location>
        <begin position="108"/>
        <end position="135"/>
    </location>
</feature>
<evidence type="ECO:0000256" key="5">
    <source>
        <dbReference type="ARBA" id="ARBA00022737"/>
    </source>
</evidence>
<feature type="domain" description="C2H2-type" evidence="13">
    <location>
        <begin position="9"/>
        <end position="36"/>
    </location>
</feature>
<dbReference type="EMBL" id="KQ978380">
    <property type="protein sequence ID" value="KYM94374.1"/>
    <property type="molecule type" value="Genomic_DNA"/>
</dbReference>
<evidence type="ECO:0000256" key="3">
    <source>
        <dbReference type="ARBA" id="ARBA00006991"/>
    </source>
</evidence>
<dbReference type="Gene3D" id="3.30.160.60">
    <property type="entry name" value="Classic Zinc Finger"/>
    <property type="match status" value="6"/>
</dbReference>
<keyword evidence="7" id="KW-0862">Zinc</keyword>
<comment type="subcellular location">
    <subcellularLocation>
        <location evidence="2">Nucleus</location>
    </subcellularLocation>
</comment>
<dbReference type="FunFam" id="3.30.160.60:FF:001732">
    <property type="entry name" value="Zgc:162936"/>
    <property type="match status" value="1"/>
</dbReference>
<comment type="similarity">
    <text evidence="3">Belongs to the krueppel C2H2-type zinc-finger protein family.</text>
</comment>
<evidence type="ECO:0000259" key="13">
    <source>
        <dbReference type="PROSITE" id="PS50157"/>
    </source>
</evidence>
<keyword evidence="4" id="KW-0479">Metal-binding</keyword>
<evidence type="ECO:0000256" key="2">
    <source>
        <dbReference type="ARBA" id="ARBA00004123"/>
    </source>
</evidence>
<evidence type="ECO:0000256" key="4">
    <source>
        <dbReference type="ARBA" id="ARBA00022723"/>
    </source>
</evidence>
<dbReference type="GO" id="GO:0005634">
    <property type="term" value="C:nucleus"/>
    <property type="evidence" value="ECO:0007669"/>
    <property type="project" value="UniProtKB-SubCell"/>
</dbReference>
<dbReference type="FunFam" id="3.30.160.60:FF:002110">
    <property type="entry name" value="Zinc finger protein 1053"/>
    <property type="match status" value="1"/>
</dbReference>
<dbReference type="Proteomes" id="UP000078542">
    <property type="component" value="Unassembled WGS sequence"/>
</dbReference>
<evidence type="ECO:0000313" key="15">
    <source>
        <dbReference type="Proteomes" id="UP000078542"/>
    </source>
</evidence>
<dbReference type="PROSITE" id="PS00028">
    <property type="entry name" value="ZINC_FINGER_C2H2_1"/>
    <property type="match status" value="3"/>
</dbReference>
<feature type="domain" description="C2H2-type" evidence="13">
    <location>
        <begin position="56"/>
        <end position="83"/>
    </location>
</feature>
<dbReference type="SMART" id="SM00355">
    <property type="entry name" value="ZnF_C2H2"/>
    <property type="match status" value="3"/>
</dbReference>
<name>A0A151I881_9HYME</name>
<evidence type="ECO:0000256" key="12">
    <source>
        <dbReference type="PROSITE-ProRule" id="PRU00042"/>
    </source>
</evidence>
<dbReference type="SUPFAM" id="SSF57667">
    <property type="entry name" value="beta-beta-alpha zinc fingers"/>
    <property type="match status" value="3"/>
</dbReference>
<keyword evidence="11" id="KW-0539">Nucleus</keyword>
<reference evidence="14 15" key="1">
    <citation type="submission" date="2016-03" db="EMBL/GenBank/DDBJ databases">
        <title>Cyphomyrmex costatus WGS genome.</title>
        <authorList>
            <person name="Nygaard S."/>
            <person name="Hu H."/>
            <person name="Boomsma J."/>
            <person name="Zhang G."/>
        </authorList>
    </citation>
    <scope>NUCLEOTIDE SEQUENCE [LARGE SCALE GENOMIC DNA]</scope>
    <source>
        <strain evidence="14">MS0001</strain>
        <tissue evidence="14">Whole body</tissue>
    </source>
</reference>
<dbReference type="GO" id="GO:0000978">
    <property type="term" value="F:RNA polymerase II cis-regulatory region sequence-specific DNA binding"/>
    <property type="evidence" value="ECO:0007669"/>
    <property type="project" value="TreeGrafter"/>
</dbReference>
<dbReference type="InterPro" id="IPR036236">
    <property type="entry name" value="Znf_C2H2_sf"/>
</dbReference>
<feature type="non-terminal residue" evidence="14">
    <location>
        <position position="1"/>
    </location>
</feature>
<organism evidence="14 15">
    <name type="scientific">Cyphomyrmex costatus</name>
    <dbReference type="NCBI Taxonomy" id="456900"/>
    <lineage>
        <taxon>Eukaryota</taxon>
        <taxon>Metazoa</taxon>
        <taxon>Ecdysozoa</taxon>
        <taxon>Arthropoda</taxon>
        <taxon>Hexapoda</taxon>
        <taxon>Insecta</taxon>
        <taxon>Pterygota</taxon>
        <taxon>Neoptera</taxon>
        <taxon>Endopterygota</taxon>
        <taxon>Hymenoptera</taxon>
        <taxon>Apocrita</taxon>
        <taxon>Aculeata</taxon>
        <taxon>Formicoidea</taxon>
        <taxon>Formicidae</taxon>
        <taxon>Myrmicinae</taxon>
        <taxon>Cyphomyrmex</taxon>
    </lineage>
</organism>
<dbReference type="AlphaFoldDB" id="A0A151I881"/>
<evidence type="ECO:0000256" key="7">
    <source>
        <dbReference type="ARBA" id="ARBA00022833"/>
    </source>
</evidence>
<dbReference type="PANTHER" id="PTHR24384">
    <property type="entry name" value="FINGER PUTATIVE TRANSCRIPTION FACTOR FAMILY-RELATED"/>
    <property type="match status" value="1"/>
</dbReference>
<dbReference type="GO" id="GO:0045893">
    <property type="term" value="P:positive regulation of DNA-templated transcription"/>
    <property type="evidence" value="ECO:0007669"/>
    <property type="project" value="UniProtKB-ARBA"/>
</dbReference>
<sequence length="154" mass="18027">DIDNLTRPHKCETCGKGFKFKSHLDRHKIIHTGEKPFKCTICGKSFRDIDNLTRPHKCETCGKGFKFKSHLDRHKIIHTGKKPFTCGLCSTSFSYKKNKDLYNVGMIHKCKKCEKEFKKTSHLLVHIRTHNKEKPFKCDVCGIRFTYVFNYNKS</sequence>
<protein>
    <recommendedName>
        <fullName evidence="13">C2H2-type domain-containing protein</fullName>
    </recommendedName>
</protein>
<comment type="function">
    <text evidence="1">May be involved in transcriptional regulation.</text>
</comment>
<gene>
    <name evidence="14" type="ORF">ALC62_14989</name>
</gene>
<evidence type="ECO:0000256" key="8">
    <source>
        <dbReference type="ARBA" id="ARBA00023015"/>
    </source>
</evidence>
<proteinExistence type="inferred from homology"/>
<dbReference type="FunFam" id="3.30.160.60:FF:000340">
    <property type="entry name" value="zinc finger protein 473 isoform X1"/>
    <property type="match status" value="1"/>
</dbReference>
<dbReference type="STRING" id="456900.A0A151I881"/>
<keyword evidence="6 12" id="KW-0863">Zinc-finger</keyword>
<dbReference type="PANTHER" id="PTHR24384:SF189">
    <property type="entry name" value="C2H2-TYPE DOMAIN-CONTAINING PROTEIN-RELATED"/>
    <property type="match status" value="1"/>
</dbReference>
<dbReference type="GO" id="GO:0008270">
    <property type="term" value="F:zinc ion binding"/>
    <property type="evidence" value="ECO:0007669"/>
    <property type="project" value="UniProtKB-KW"/>
</dbReference>
<evidence type="ECO:0000256" key="10">
    <source>
        <dbReference type="ARBA" id="ARBA00023163"/>
    </source>
</evidence>
<evidence type="ECO:0000256" key="9">
    <source>
        <dbReference type="ARBA" id="ARBA00023125"/>
    </source>
</evidence>
<dbReference type="Pfam" id="PF00096">
    <property type="entry name" value="zf-C2H2"/>
    <property type="match status" value="4"/>
</dbReference>
<keyword evidence="15" id="KW-1185">Reference proteome</keyword>
<evidence type="ECO:0000256" key="1">
    <source>
        <dbReference type="ARBA" id="ARBA00003767"/>
    </source>
</evidence>
<keyword evidence="9" id="KW-0238">DNA-binding</keyword>
<dbReference type="InterPro" id="IPR013087">
    <property type="entry name" value="Znf_C2H2_type"/>
</dbReference>
<evidence type="ECO:0000256" key="11">
    <source>
        <dbReference type="ARBA" id="ARBA00023242"/>
    </source>
</evidence>
<dbReference type="InterPro" id="IPR050752">
    <property type="entry name" value="C2H2-ZF_domain"/>
</dbReference>
<dbReference type="GO" id="GO:0000981">
    <property type="term" value="F:DNA-binding transcription factor activity, RNA polymerase II-specific"/>
    <property type="evidence" value="ECO:0007669"/>
    <property type="project" value="TreeGrafter"/>
</dbReference>